<dbReference type="eggNOG" id="COG1670">
    <property type="taxonomic scope" value="Bacteria"/>
</dbReference>
<dbReference type="Pfam" id="PF13302">
    <property type="entry name" value="Acetyltransf_3"/>
    <property type="match status" value="1"/>
</dbReference>
<dbReference type="GO" id="GO:0016747">
    <property type="term" value="F:acyltransferase activity, transferring groups other than amino-acyl groups"/>
    <property type="evidence" value="ECO:0007669"/>
    <property type="project" value="InterPro"/>
</dbReference>
<dbReference type="InterPro" id="IPR051531">
    <property type="entry name" value="N-acetyltransferase"/>
</dbReference>
<accession>C5BXJ3</accession>
<keyword evidence="2" id="KW-0808">Transferase</keyword>
<reference evidence="2 3" key="1">
    <citation type="journal article" date="2009" name="Stand. Genomic Sci.">
        <title>Complete genome sequence of Beutenbergia cavernae type strain (HKI 0122).</title>
        <authorList>
            <person name="Land M."/>
            <person name="Pukall R."/>
            <person name="Abt B."/>
            <person name="Goker M."/>
            <person name="Rohde M."/>
            <person name="Glavina Del Rio T."/>
            <person name="Tice H."/>
            <person name="Copeland A."/>
            <person name="Cheng J.F."/>
            <person name="Lucas S."/>
            <person name="Chen F."/>
            <person name="Nolan M."/>
            <person name="Bruce D."/>
            <person name="Goodwin L."/>
            <person name="Pitluck S."/>
            <person name="Ivanova N."/>
            <person name="Mavromatis K."/>
            <person name="Ovchinnikova G."/>
            <person name="Pati A."/>
            <person name="Chen A."/>
            <person name="Palaniappan K."/>
            <person name="Hauser L."/>
            <person name="Chang Y.J."/>
            <person name="Jefferies C.C."/>
            <person name="Saunders E."/>
            <person name="Brettin T."/>
            <person name="Detter J.C."/>
            <person name="Han C."/>
            <person name="Chain P."/>
            <person name="Bristow J."/>
            <person name="Eisen J.A."/>
            <person name="Markowitz V."/>
            <person name="Hugenholtz P."/>
            <person name="Kyrpides N.C."/>
            <person name="Klenk H.P."/>
            <person name="Lapidus A."/>
        </authorList>
    </citation>
    <scope>NUCLEOTIDE SEQUENCE [LARGE SCALE GENOMIC DNA]</scope>
    <source>
        <strain evidence="3">ATCC BAA-8 / DSM 12333 / NBRC 16432</strain>
    </source>
</reference>
<name>C5BXJ3_BEUC1</name>
<dbReference type="KEGG" id="bcv:Bcav_2631"/>
<gene>
    <name evidence="2" type="ordered locus">Bcav_2631</name>
</gene>
<dbReference type="Gene3D" id="3.40.630.30">
    <property type="match status" value="1"/>
</dbReference>
<dbReference type="PANTHER" id="PTHR43792">
    <property type="entry name" value="GNAT FAMILY, PUTATIVE (AFU_ORTHOLOGUE AFUA_3G00765)-RELATED-RELATED"/>
    <property type="match status" value="1"/>
</dbReference>
<dbReference type="STRING" id="471853.Bcav_2631"/>
<dbReference type="SUPFAM" id="SSF55729">
    <property type="entry name" value="Acyl-CoA N-acyltransferases (Nat)"/>
    <property type="match status" value="1"/>
</dbReference>
<dbReference type="InterPro" id="IPR000182">
    <property type="entry name" value="GNAT_dom"/>
</dbReference>
<dbReference type="EMBL" id="CP001618">
    <property type="protein sequence ID" value="ACQ80876.1"/>
    <property type="molecule type" value="Genomic_DNA"/>
</dbReference>
<proteinExistence type="predicted"/>
<dbReference type="PROSITE" id="PS51186">
    <property type="entry name" value="GNAT"/>
    <property type="match status" value="1"/>
</dbReference>
<evidence type="ECO:0000313" key="2">
    <source>
        <dbReference type="EMBL" id="ACQ80876.1"/>
    </source>
</evidence>
<sequence>MTERLSLRRATDDDAAAFWRYRRLPDVAEWLPLLTDDWEEFRTYITKADRLARTLVVERDGTVIGDLMLRLEDAWAQHEVADRAQQAQAELGWALDPAHHGHGYATEAVRALLRVCFADLGLRRVEAQCFADNAPSWRLMERVGMRRESHTVADSLHRSGAWLDGLGYAMLAQEWRTANG</sequence>
<feature type="domain" description="N-acetyltransferase" evidence="1">
    <location>
        <begin position="5"/>
        <end position="173"/>
    </location>
</feature>
<evidence type="ECO:0000259" key="1">
    <source>
        <dbReference type="PROSITE" id="PS51186"/>
    </source>
</evidence>
<keyword evidence="3" id="KW-1185">Reference proteome</keyword>
<dbReference type="Proteomes" id="UP000007962">
    <property type="component" value="Chromosome"/>
</dbReference>
<organism evidence="2 3">
    <name type="scientific">Beutenbergia cavernae (strain ATCC BAA-8 / DSM 12333 / CCUG 43141 / JCM 11478 / NBRC 16432 / NCIMB 13614 / HKI 0122)</name>
    <dbReference type="NCBI Taxonomy" id="471853"/>
    <lineage>
        <taxon>Bacteria</taxon>
        <taxon>Bacillati</taxon>
        <taxon>Actinomycetota</taxon>
        <taxon>Actinomycetes</taxon>
        <taxon>Micrococcales</taxon>
        <taxon>Beutenbergiaceae</taxon>
        <taxon>Beutenbergia</taxon>
    </lineage>
</organism>
<dbReference type="InterPro" id="IPR016181">
    <property type="entry name" value="Acyl_CoA_acyltransferase"/>
</dbReference>
<evidence type="ECO:0000313" key="3">
    <source>
        <dbReference type="Proteomes" id="UP000007962"/>
    </source>
</evidence>
<protein>
    <submittedName>
        <fullName evidence="2">GCN5-related protein N-acetyltransferase</fullName>
    </submittedName>
</protein>
<dbReference type="HOGENOM" id="CLU_013985_3_6_11"/>
<dbReference type="AlphaFoldDB" id="C5BXJ3"/>